<dbReference type="Proteomes" id="UP001241472">
    <property type="component" value="Unassembled WGS sequence"/>
</dbReference>
<dbReference type="SMART" id="SM01118">
    <property type="entry name" value="CYTH"/>
    <property type="match status" value="1"/>
</dbReference>
<dbReference type="PANTHER" id="PTHR40114:SF1">
    <property type="entry name" value="SLR0698 PROTEIN"/>
    <property type="match status" value="1"/>
</dbReference>
<dbReference type="PANTHER" id="PTHR40114">
    <property type="entry name" value="SLR0698 PROTEIN"/>
    <property type="match status" value="1"/>
</dbReference>
<accession>A0ABT9Q195</accession>
<sequence length="173" mass="19700">MAVEIERKFLVTDGSWRSSVGDRREISDYLIARFEHESGKARVRICDGAAMLTIKGPRRGIKRNEVHITLEDDDARSMIEEFALAPRLRKIRHEVKFEGHVWQVDEYLGYLEGLVTCEIELLSEECAFVSPPWVGREVTADTRFRATALTTLAESGDQIAIRDLIKHTQSVQA</sequence>
<comment type="caution">
    <text evidence="2">The sequence shown here is derived from an EMBL/GenBank/DDBJ whole genome shotgun (WGS) entry which is preliminary data.</text>
</comment>
<dbReference type="RefSeq" id="WP_306839995.1">
    <property type="nucleotide sequence ID" value="NZ_JAUSRF010000028.1"/>
</dbReference>
<dbReference type="PIRSF" id="PIRSF016487">
    <property type="entry name" value="CYTH_UCP016487"/>
    <property type="match status" value="1"/>
</dbReference>
<dbReference type="InterPro" id="IPR033469">
    <property type="entry name" value="CYTH-like_dom_sf"/>
</dbReference>
<evidence type="ECO:0000313" key="2">
    <source>
        <dbReference type="EMBL" id="MDP9840491.1"/>
    </source>
</evidence>
<dbReference type="Pfam" id="PF01928">
    <property type="entry name" value="CYTH"/>
    <property type="match status" value="1"/>
</dbReference>
<proteinExistence type="predicted"/>
<dbReference type="Gene3D" id="2.40.320.10">
    <property type="entry name" value="Hypothetical Protein Pfu-838710-001"/>
    <property type="match status" value="1"/>
</dbReference>
<dbReference type="PROSITE" id="PS51707">
    <property type="entry name" value="CYTH"/>
    <property type="match status" value="1"/>
</dbReference>
<keyword evidence="3" id="KW-1185">Reference proteome</keyword>
<organism evidence="2 3">
    <name type="scientific">Neorhizobium huautlense</name>
    <dbReference type="NCBI Taxonomy" id="67774"/>
    <lineage>
        <taxon>Bacteria</taxon>
        <taxon>Pseudomonadati</taxon>
        <taxon>Pseudomonadota</taxon>
        <taxon>Alphaproteobacteria</taxon>
        <taxon>Hyphomicrobiales</taxon>
        <taxon>Rhizobiaceae</taxon>
        <taxon>Rhizobium/Agrobacterium group</taxon>
        <taxon>Neorhizobium</taxon>
    </lineage>
</organism>
<evidence type="ECO:0000259" key="1">
    <source>
        <dbReference type="PROSITE" id="PS51707"/>
    </source>
</evidence>
<protein>
    <submittedName>
        <fullName evidence="2">CYTH domain-containing protein</fullName>
    </submittedName>
</protein>
<evidence type="ECO:0000313" key="3">
    <source>
        <dbReference type="Proteomes" id="UP001241472"/>
    </source>
</evidence>
<feature type="domain" description="CYTH" evidence="1">
    <location>
        <begin position="2"/>
        <end position="151"/>
    </location>
</feature>
<name>A0ABT9Q195_9HYPH</name>
<dbReference type="InterPro" id="IPR023577">
    <property type="entry name" value="CYTH_domain"/>
</dbReference>
<dbReference type="SUPFAM" id="SSF55154">
    <property type="entry name" value="CYTH-like phosphatases"/>
    <property type="match status" value="1"/>
</dbReference>
<dbReference type="EMBL" id="JAUSRF010000028">
    <property type="protein sequence ID" value="MDP9840491.1"/>
    <property type="molecule type" value="Genomic_DNA"/>
</dbReference>
<reference evidence="2 3" key="1">
    <citation type="submission" date="2023-07" db="EMBL/GenBank/DDBJ databases">
        <title>Sorghum-associated microbial communities from plants grown in Nebraska, USA.</title>
        <authorList>
            <person name="Schachtman D."/>
        </authorList>
    </citation>
    <scope>NUCLEOTIDE SEQUENCE [LARGE SCALE GENOMIC DNA]</scope>
    <source>
        <strain evidence="2 3">DS1307</strain>
    </source>
</reference>
<gene>
    <name evidence="2" type="ORF">J2T09_005278</name>
</gene>
<dbReference type="InterPro" id="IPR012042">
    <property type="entry name" value="NeuTTM/CthTTM-like"/>
</dbReference>